<dbReference type="WBParaSite" id="ACOC_0001303901-mRNA-1">
    <property type="protein sequence ID" value="ACOC_0001303901-mRNA-1"/>
    <property type="gene ID" value="ACOC_0001303901"/>
</dbReference>
<reference evidence="1 2" key="2">
    <citation type="submission" date="2018-11" db="EMBL/GenBank/DDBJ databases">
        <authorList>
            <consortium name="Pathogen Informatics"/>
        </authorList>
    </citation>
    <scope>NUCLEOTIDE SEQUENCE [LARGE SCALE GENOMIC DNA]</scope>
    <source>
        <strain evidence="1 2">Costa Rica</strain>
    </source>
</reference>
<reference evidence="3" key="1">
    <citation type="submission" date="2016-04" db="UniProtKB">
        <authorList>
            <consortium name="WormBaseParasite"/>
        </authorList>
    </citation>
    <scope>IDENTIFICATION</scope>
</reference>
<name>A0A0R3Q1W3_ANGCS</name>
<keyword evidence="2" id="KW-1185">Reference proteome</keyword>
<protein>
    <submittedName>
        <fullName evidence="3">Secreted protein</fullName>
    </submittedName>
</protein>
<sequence length="69" mass="7830">MVEVTLRQKIYGLADLLLVGVFVFRQAKCCSIHHQRNGISDLGSENHWDDVSKPLYFTQITLPLKISVS</sequence>
<gene>
    <name evidence="1" type="ORF">ACOC_LOCUS13040</name>
</gene>
<accession>A0A0R3Q1W3</accession>
<evidence type="ECO:0000313" key="3">
    <source>
        <dbReference type="WBParaSite" id="ACOC_0001303901-mRNA-1"/>
    </source>
</evidence>
<evidence type="ECO:0000313" key="2">
    <source>
        <dbReference type="Proteomes" id="UP000267027"/>
    </source>
</evidence>
<dbReference type="Proteomes" id="UP000267027">
    <property type="component" value="Unassembled WGS sequence"/>
</dbReference>
<evidence type="ECO:0000313" key="1">
    <source>
        <dbReference type="EMBL" id="VDM64625.1"/>
    </source>
</evidence>
<dbReference type="AlphaFoldDB" id="A0A0R3Q1W3"/>
<dbReference type="EMBL" id="UYYA01005428">
    <property type="protein sequence ID" value="VDM64625.1"/>
    <property type="molecule type" value="Genomic_DNA"/>
</dbReference>
<organism evidence="3">
    <name type="scientific">Angiostrongylus costaricensis</name>
    <name type="common">Nematode worm</name>
    <dbReference type="NCBI Taxonomy" id="334426"/>
    <lineage>
        <taxon>Eukaryota</taxon>
        <taxon>Metazoa</taxon>
        <taxon>Ecdysozoa</taxon>
        <taxon>Nematoda</taxon>
        <taxon>Chromadorea</taxon>
        <taxon>Rhabditida</taxon>
        <taxon>Rhabditina</taxon>
        <taxon>Rhabditomorpha</taxon>
        <taxon>Strongyloidea</taxon>
        <taxon>Metastrongylidae</taxon>
        <taxon>Angiostrongylus</taxon>
    </lineage>
</organism>
<proteinExistence type="predicted"/>